<keyword evidence="9 10" id="KW-0961">Cell wall biogenesis/degradation</keyword>
<evidence type="ECO:0000256" key="8">
    <source>
        <dbReference type="ARBA" id="ARBA00023306"/>
    </source>
</evidence>
<evidence type="ECO:0000256" key="6">
    <source>
        <dbReference type="ARBA" id="ARBA00022984"/>
    </source>
</evidence>
<comment type="subcellular location">
    <subcellularLocation>
        <location evidence="10">Cytoplasm</location>
    </subcellularLocation>
</comment>
<dbReference type="InterPro" id="IPR022956">
    <property type="entry name" value="Beta_hexosaminidase_bac"/>
</dbReference>
<evidence type="ECO:0000256" key="4">
    <source>
        <dbReference type="ARBA" id="ARBA00022801"/>
    </source>
</evidence>
<comment type="pathway">
    <text evidence="10">Cell wall biogenesis; peptidoglycan recycling.</text>
</comment>
<dbReference type="Pfam" id="PF00933">
    <property type="entry name" value="Glyco_hydro_3"/>
    <property type="match status" value="1"/>
</dbReference>
<keyword evidence="5 10" id="KW-0133">Cell shape</keyword>
<dbReference type="InterPro" id="IPR001764">
    <property type="entry name" value="Glyco_hydro_3_N"/>
</dbReference>
<evidence type="ECO:0000256" key="1">
    <source>
        <dbReference type="ARBA" id="ARBA00001231"/>
    </source>
</evidence>
<dbReference type="EC" id="3.2.1.52" evidence="10"/>
<dbReference type="InterPro" id="IPR017853">
    <property type="entry name" value="GH"/>
</dbReference>
<feature type="domain" description="Glycoside hydrolase family 3 N-terminal" evidence="12">
    <location>
        <begin position="20"/>
        <end position="302"/>
    </location>
</feature>
<feature type="binding site" evidence="10">
    <location>
        <begin position="171"/>
        <end position="172"/>
    </location>
    <ligand>
        <name>substrate</name>
    </ligand>
</feature>
<dbReference type="InterPro" id="IPR036962">
    <property type="entry name" value="Glyco_hydro_3_N_sf"/>
</dbReference>
<comment type="catalytic activity">
    <reaction evidence="1 10">
        <text>Hydrolysis of terminal non-reducing N-acetyl-D-hexosamine residues in N-acetyl-beta-D-hexosaminides.</text>
        <dbReference type="EC" id="3.2.1.52"/>
    </reaction>
</comment>
<evidence type="ECO:0000256" key="11">
    <source>
        <dbReference type="SAM" id="MobiDB-lite"/>
    </source>
</evidence>
<dbReference type="Proteomes" id="UP001162030">
    <property type="component" value="Chromosome"/>
</dbReference>
<dbReference type="Gene3D" id="3.20.20.300">
    <property type="entry name" value="Glycoside hydrolase, family 3, N-terminal domain"/>
    <property type="match status" value="1"/>
</dbReference>
<dbReference type="NCBIfam" id="NF003740">
    <property type="entry name" value="PRK05337.1"/>
    <property type="match status" value="1"/>
</dbReference>
<dbReference type="PANTHER" id="PTHR30480">
    <property type="entry name" value="BETA-HEXOSAMINIDASE-RELATED"/>
    <property type="match status" value="1"/>
</dbReference>
<keyword evidence="3 10" id="KW-0132">Cell division</keyword>
<evidence type="ECO:0000256" key="9">
    <source>
        <dbReference type="ARBA" id="ARBA00023316"/>
    </source>
</evidence>
<comment type="similarity">
    <text evidence="10">Belongs to the glycosyl hydrolase 3 family. NagZ subfamily.</text>
</comment>
<keyword evidence="2 10" id="KW-0963">Cytoplasm</keyword>
<keyword evidence="8 10" id="KW-0131">Cell cycle</keyword>
<dbReference type="GO" id="GO:0004563">
    <property type="term" value="F:beta-N-acetylhexosaminidase activity"/>
    <property type="evidence" value="ECO:0007669"/>
    <property type="project" value="UniProtKB-EC"/>
</dbReference>
<name>A0ABM9HVM3_9GAMM</name>
<feature type="binding site" evidence="10">
    <location>
        <position position="67"/>
    </location>
    <ligand>
        <name>substrate</name>
    </ligand>
</feature>
<feature type="binding site" evidence="10">
    <location>
        <position position="75"/>
    </location>
    <ligand>
        <name>substrate</name>
    </ligand>
</feature>
<organism evidence="13 14">
    <name type="scientific">Methylocaldum szegediense</name>
    <dbReference type="NCBI Taxonomy" id="73780"/>
    <lineage>
        <taxon>Bacteria</taxon>
        <taxon>Pseudomonadati</taxon>
        <taxon>Pseudomonadota</taxon>
        <taxon>Gammaproteobacteria</taxon>
        <taxon>Methylococcales</taxon>
        <taxon>Methylococcaceae</taxon>
        <taxon>Methylocaldum</taxon>
    </lineage>
</organism>
<accession>A0ABM9HVM3</accession>
<feature type="binding site" evidence="10">
    <location>
        <position position="141"/>
    </location>
    <ligand>
        <name>substrate</name>
    </ligand>
</feature>
<evidence type="ECO:0000313" key="13">
    <source>
        <dbReference type="EMBL" id="CAI8716382.1"/>
    </source>
</evidence>
<evidence type="ECO:0000256" key="3">
    <source>
        <dbReference type="ARBA" id="ARBA00022618"/>
    </source>
</evidence>
<keyword evidence="6 10" id="KW-0573">Peptidoglycan synthesis</keyword>
<keyword evidence="14" id="KW-1185">Reference proteome</keyword>
<evidence type="ECO:0000259" key="12">
    <source>
        <dbReference type="Pfam" id="PF00933"/>
    </source>
</evidence>
<dbReference type="EMBL" id="OX458333">
    <property type="protein sequence ID" value="CAI8716382.1"/>
    <property type="molecule type" value="Genomic_DNA"/>
</dbReference>
<feature type="active site" description="Nucleophile" evidence="10">
    <location>
        <position position="255"/>
    </location>
</feature>
<keyword evidence="4 10" id="KW-0378">Hydrolase</keyword>
<evidence type="ECO:0000256" key="5">
    <source>
        <dbReference type="ARBA" id="ARBA00022960"/>
    </source>
</evidence>
<dbReference type="InterPro" id="IPR050226">
    <property type="entry name" value="NagZ_Beta-hexosaminidase"/>
</dbReference>
<dbReference type="SUPFAM" id="SSF51445">
    <property type="entry name" value="(Trans)glycosidases"/>
    <property type="match status" value="1"/>
</dbReference>
<reference evidence="13 14" key="1">
    <citation type="submission" date="2023-03" db="EMBL/GenBank/DDBJ databases">
        <authorList>
            <person name="Pearce D."/>
        </authorList>
    </citation>
    <scope>NUCLEOTIDE SEQUENCE [LARGE SCALE GENOMIC DNA]</scope>
    <source>
        <strain evidence="13">Msz</strain>
    </source>
</reference>
<evidence type="ECO:0000256" key="2">
    <source>
        <dbReference type="ARBA" id="ARBA00022490"/>
    </source>
</evidence>
<comment type="function">
    <text evidence="10">Plays a role in peptidoglycan recycling by cleaving the terminal beta-1,4-linked N-acetylglucosamine (GlcNAc) from peptide-linked peptidoglycan fragments, giving rise to free GlcNAc, anhydro-N-acetylmuramic acid and anhydro-N-acetylmuramic acid-linked peptides.</text>
</comment>
<proteinExistence type="inferred from homology"/>
<feature type="site" description="Important for catalytic activity" evidence="10">
    <location>
        <position position="182"/>
    </location>
</feature>
<feature type="active site" description="Proton donor/acceptor" evidence="10">
    <location>
        <position position="184"/>
    </location>
</feature>
<evidence type="ECO:0000313" key="14">
    <source>
        <dbReference type="Proteomes" id="UP001162030"/>
    </source>
</evidence>
<dbReference type="HAMAP" id="MF_00364">
    <property type="entry name" value="NagZ"/>
    <property type="match status" value="1"/>
</dbReference>
<protein>
    <recommendedName>
        <fullName evidence="10">Beta-hexosaminidase</fullName>
        <ecNumber evidence="10">3.2.1.52</ecNumber>
    </recommendedName>
    <alternativeName>
        <fullName evidence="10">Beta-N-acetylhexosaminidase</fullName>
    </alternativeName>
    <alternativeName>
        <fullName evidence="10">N-acetyl-beta-glucosaminidase</fullName>
    </alternativeName>
</protein>
<sequence length="348" mass="38308">MKSVKPLGPVMLDLRGPSLSPDEKDKLTHPATGGLILFSRNYESPDQLMNLVAEIRALRPDILIAVDHEGGRVQRFREGFTRLPPASRYRERSNGQLETAETMAETAGWLMAAELRAADIDFSFAPVLDVDCGISDIIGNRSFSRDPLEAATLARAFARGMRRAGMAAVGKHFPGHGGVAEDSHLALPIDRRPLAEIEARDLQPFRILIEFGLEGVMPAHVVFENVDKRPAGFSPFWIRDVLRHRLGFDGAVFSDDLSMAGAAFAGNHVDRARLALEAGCDMVLVCNMPDAAEEVLESLENHANTESESRLRRMRGRFPLDRNALLSSEDWGRAVELIASINEQPGYA</sequence>
<feature type="region of interest" description="Disordered" evidence="11">
    <location>
        <begin position="1"/>
        <end position="27"/>
    </location>
</feature>
<gene>
    <name evidence="10 13" type="primary">nagZ</name>
    <name evidence="13" type="ORF">MSZNOR_0004</name>
</gene>
<evidence type="ECO:0000256" key="7">
    <source>
        <dbReference type="ARBA" id="ARBA00023295"/>
    </source>
</evidence>
<evidence type="ECO:0000256" key="10">
    <source>
        <dbReference type="HAMAP-Rule" id="MF_00364"/>
    </source>
</evidence>
<keyword evidence="7 10" id="KW-0326">Glycosidase</keyword>
<dbReference type="PANTHER" id="PTHR30480:SF13">
    <property type="entry name" value="BETA-HEXOSAMINIDASE"/>
    <property type="match status" value="1"/>
</dbReference>
<dbReference type="RefSeq" id="WP_026608857.1">
    <property type="nucleotide sequence ID" value="NZ_OX458333.1"/>
</dbReference>